<keyword evidence="5" id="KW-0677">Repeat</keyword>
<dbReference type="InterPro" id="IPR017871">
    <property type="entry name" value="ABC_transporter-like_CS"/>
</dbReference>
<feature type="domain" description="ABC transporter" evidence="10">
    <location>
        <begin position="252"/>
        <end position="495"/>
    </location>
</feature>
<keyword evidence="7 11" id="KW-0067">ATP-binding</keyword>
<protein>
    <submittedName>
        <fullName evidence="11">Ribose transport system ATP-binding protein</fullName>
    </submittedName>
</protein>
<evidence type="ECO:0000256" key="5">
    <source>
        <dbReference type="ARBA" id="ARBA00022737"/>
    </source>
</evidence>
<feature type="domain" description="ABC transporter" evidence="10">
    <location>
        <begin position="5"/>
        <end position="241"/>
    </location>
</feature>
<dbReference type="GO" id="GO:0005524">
    <property type="term" value="F:ATP binding"/>
    <property type="evidence" value="ECO:0007669"/>
    <property type="project" value="UniProtKB-KW"/>
</dbReference>
<dbReference type="PANTHER" id="PTHR43790">
    <property type="entry name" value="CARBOHYDRATE TRANSPORT ATP-BINDING PROTEIN MG119-RELATED"/>
    <property type="match status" value="1"/>
</dbReference>
<dbReference type="PROSITE" id="PS50893">
    <property type="entry name" value="ABC_TRANSPORTER_2"/>
    <property type="match status" value="2"/>
</dbReference>
<comment type="subcellular location">
    <subcellularLocation>
        <location evidence="1">Cell membrane</location>
        <topology evidence="1">Peripheral membrane protein</topology>
    </subcellularLocation>
</comment>
<keyword evidence="2" id="KW-0813">Transport</keyword>
<evidence type="ECO:0000256" key="4">
    <source>
        <dbReference type="ARBA" id="ARBA00022597"/>
    </source>
</evidence>
<dbReference type="Proteomes" id="UP000254051">
    <property type="component" value="Unassembled WGS sequence"/>
</dbReference>
<sequence>MGTLLEMKNIIKSFSGNQVLTNVNFSVEEGEVHALLGENGAGKSTLMKILGGIYAKDGGSILIRGNEVQISNVQEAQKNGISIIHQELMLAQHLSIAENVFMGREIKNAAGFVDLRKQEEETQKFLDAYEIGLTADMRLDKLTIAKQQMVEIIRAISFGASIIVMDEPTSSLSETEVEILYRMIRILKEKKISIIYISHRLNELYDITDRTTVLRDGESVGTVVTVNTERETLISMMVGRSLASFYTKKNHVSDEVVLKVEGLSDGRMVKNVSFDLRKGEVLGIAGLVGAGRSEAVECIFGLTIKQSGSIHYLGKEVNFKSPREAMLQGFGFVPEDRKKEGLFLQNGVRFNTTINVIPSFLKKLIWKRGKELEITQQKIDEMHIKVTGAEQITSRLSGGNQQKVLIGRWLCSTERVLILDEPTRGVDVKTKAEIYALIDELAAKGLSIIMVSSDLPELINMSDRVMVMCGGYSTGILHREELNQESIMTLATTEVLA</sequence>
<keyword evidence="8" id="KW-1278">Translocase</keyword>
<dbReference type="InterPro" id="IPR003593">
    <property type="entry name" value="AAA+_ATPase"/>
</dbReference>
<keyword evidence="9" id="KW-0472">Membrane</keyword>
<dbReference type="AlphaFoldDB" id="A0A316A563"/>
<evidence type="ECO:0000313" key="12">
    <source>
        <dbReference type="Proteomes" id="UP000254051"/>
    </source>
</evidence>
<dbReference type="InterPro" id="IPR003439">
    <property type="entry name" value="ABC_transporter-like_ATP-bd"/>
</dbReference>
<keyword evidence="12" id="KW-1185">Reference proteome</keyword>
<keyword evidence="3" id="KW-1003">Cell membrane</keyword>
<dbReference type="GO" id="GO:0016887">
    <property type="term" value="F:ATP hydrolysis activity"/>
    <property type="evidence" value="ECO:0007669"/>
    <property type="project" value="InterPro"/>
</dbReference>
<keyword evidence="6" id="KW-0547">Nucleotide-binding</keyword>
<evidence type="ECO:0000256" key="1">
    <source>
        <dbReference type="ARBA" id="ARBA00004202"/>
    </source>
</evidence>
<dbReference type="PROSITE" id="PS00211">
    <property type="entry name" value="ABC_TRANSPORTER_1"/>
    <property type="match status" value="1"/>
</dbReference>
<dbReference type="InterPro" id="IPR050107">
    <property type="entry name" value="ABC_carbohydrate_import_ATPase"/>
</dbReference>
<reference evidence="12" key="1">
    <citation type="submission" date="2017-07" db="EMBL/GenBank/DDBJ databases">
        <authorList>
            <person name="Varghese N."/>
            <person name="Submissions S."/>
        </authorList>
    </citation>
    <scope>NUCLEOTIDE SEQUENCE [LARGE SCALE GENOMIC DNA]</scope>
    <source>
        <strain evidence="12">NLAE-zl-C134</strain>
    </source>
</reference>
<organism evidence="11 12">
    <name type="scientific">Faecalicatena contorta</name>
    <dbReference type="NCBI Taxonomy" id="39482"/>
    <lineage>
        <taxon>Bacteria</taxon>
        <taxon>Bacillati</taxon>
        <taxon>Bacillota</taxon>
        <taxon>Clostridia</taxon>
        <taxon>Lachnospirales</taxon>
        <taxon>Lachnospiraceae</taxon>
        <taxon>Faecalicatena</taxon>
    </lineage>
</organism>
<evidence type="ECO:0000313" key="11">
    <source>
        <dbReference type="EMBL" id="SUQ12378.1"/>
    </source>
</evidence>
<gene>
    <name evidence="11" type="ORF">SAMN05216529_101269</name>
</gene>
<dbReference type="Gene3D" id="3.40.50.300">
    <property type="entry name" value="P-loop containing nucleotide triphosphate hydrolases"/>
    <property type="match status" value="2"/>
</dbReference>
<dbReference type="Pfam" id="PF00005">
    <property type="entry name" value="ABC_tran"/>
    <property type="match status" value="2"/>
</dbReference>
<dbReference type="SUPFAM" id="SSF52540">
    <property type="entry name" value="P-loop containing nucleoside triphosphate hydrolases"/>
    <property type="match status" value="2"/>
</dbReference>
<dbReference type="CDD" id="cd03215">
    <property type="entry name" value="ABC_Carb_Monos_II"/>
    <property type="match status" value="1"/>
</dbReference>
<dbReference type="EMBL" id="UHJJ01000001">
    <property type="protein sequence ID" value="SUQ12378.1"/>
    <property type="molecule type" value="Genomic_DNA"/>
</dbReference>
<accession>A0A316A563</accession>
<dbReference type="OrthoDB" id="9771863at2"/>
<dbReference type="PANTHER" id="PTHR43790:SF3">
    <property type="entry name" value="D-ALLOSE IMPORT ATP-BINDING PROTEIN ALSA-RELATED"/>
    <property type="match status" value="1"/>
</dbReference>
<name>A0A316A563_9FIRM</name>
<evidence type="ECO:0000259" key="10">
    <source>
        <dbReference type="PROSITE" id="PS50893"/>
    </source>
</evidence>
<proteinExistence type="predicted"/>
<evidence type="ECO:0000256" key="6">
    <source>
        <dbReference type="ARBA" id="ARBA00022741"/>
    </source>
</evidence>
<dbReference type="RefSeq" id="WP_109708402.1">
    <property type="nucleotide sequence ID" value="NZ_QGDS01000001.1"/>
</dbReference>
<dbReference type="GO" id="GO:0005886">
    <property type="term" value="C:plasma membrane"/>
    <property type="evidence" value="ECO:0007669"/>
    <property type="project" value="UniProtKB-SubCell"/>
</dbReference>
<evidence type="ECO:0000256" key="9">
    <source>
        <dbReference type="ARBA" id="ARBA00023136"/>
    </source>
</evidence>
<dbReference type="InterPro" id="IPR027417">
    <property type="entry name" value="P-loop_NTPase"/>
</dbReference>
<keyword evidence="4" id="KW-0762">Sugar transport</keyword>
<evidence type="ECO:0000256" key="8">
    <source>
        <dbReference type="ARBA" id="ARBA00022967"/>
    </source>
</evidence>
<dbReference type="FunFam" id="3.40.50.300:FF:000127">
    <property type="entry name" value="Ribose import ATP-binding protein RbsA"/>
    <property type="match status" value="1"/>
</dbReference>
<evidence type="ECO:0000256" key="7">
    <source>
        <dbReference type="ARBA" id="ARBA00022840"/>
    </source>
</evidence>
<evidence type="ECO:0000256" key="2">
    <source>
        <dbReference type="ARBA" id="ARBA00022448"/>
    </source>
</evidence>
<evidence type="ECO:0000256" key="3">
    <source>
        <dbReference type="ARBA" id="ARBA00022475"/>
    </source>
</evidence>
<dbReference type="SMART" id="SM00382">
    <property type="entry name" value="AAA"/>
    <property type="match status" value="2"/>
</dbReference>
<dbReference type="CDD" id="cd03216">
    <property type="entry name" value="ABC_Carb_Monos_I"/>
    <property type="match status" value="1"/>
</dbReference>